<dbReference type="Proteomes" id="UP001205867">
    <property type="component" value="Unassembled WGS sequence"/>
</dbReference>
<evidence type="ECO:0000256" key="1">
    <source>
        <dbReference type="SAM" id="Phobius"/>
    </source>
</evidence>
<accession>A0AAP3AGL4</accession>
<feature type="transmembrane region" description="Helical" evidence="1">
    <location>
        <begin position="51"/>
        <end position="72"/>
    </location>
</feature>
<keyword evidence="1" id="KW-0812">Transmembrane</keyword>
<organism evidence="2 3">
    <name type="scientific">Micrococcus luteus</name>
    <name type="common">Micrococcus lysodeikticus</name>
    <dbReference type="NCBI Taxonomy" id="1270"/>
    <lineage>
        <taxon>Bacteria</taxon>
        <taxon>Bacillati</taxon>
        <taxon>Actinomycetota</taxon>
        <taxon>Actinomycetes</taxon>
        <taxon>Micrococcales</taxon>
        <taxon>Micrococcaceae</taxon>
        <taxon>Micrococcus</taxon>
    </lineage>
</organism>
<protein>
    <submittedName>
        <fullName evidence="2">Uncharacterized protein</fullName>
    </submittedName>
</protein>
<evidence type="ECO:0000313" key="2">
    <source>
        <dbReference type="EMBL" id="MCV7628774.1"/>
    </source>
</evidence>
<dbReference type="RefSeq" id="WP_136940558.1">
    <property type="nucleotide sequence ID" value="NZ_CP082331.1"/>
</dbReference>
<reference evidence="2" key="1">
    <citation type="submission" date="2023-06" db="EMBL/GenBank/DDBJ databases">
        <title>lsaBGC provides a comprehensive framework for evolutionary analysis of biosynthetic gene clusters within focal taxa.</title>
        <authorList>
            <person name="Salamzade R."/>
            <person name="Sandstrom S."/>
            <person name="Kalan L.R."/>
        </authorList>
    </citation>
    <scope>NUCLEOTIDE SEQUENCE</scope>
    <source>
        <strain evidence="2">P3-SID899</strain>
    </source>
</reference>
<keyword evidence="1" id="KW-0472">Membrane</keyword>
<evidence type="ECO:0000313" key="3">
    <source>
        <dbReference type="Proteomes" id="UP001205867"/>
    </source>
</evidence>
<sequence>MTAQHAPCPTCSAAPAEERPGFLVTLGGVLATVATLMLTSRHTELADVWRMLLAAGVGGVTATALATLQAALRRRG</sequence>
<comment type="caution">
    <text evidence="2">The sequence shown here is derived from an EMBL/GenBank/DDBJ whole genome shotgun (WGS) entry which is preliminary data.</text>
</comment>
<dbReference type="AlphaFoldDB" id="A0AAP3AGL4"/>
<feature type="transmembrane region" description="Helical" evidence="1">
    <location>
        <begin position="21"/>
        <end position="39"/>
    </location>
</feature>
<proteinExistence type="predicted"/>
<keyword evidence="1" id="KW-1133">Transmembrane helix</keyword>
<dbReference type="EMBL" id="JALXKZ020000008">
    <property type="protein sequence ID" value="MCV7628774.1"/>
    <property type="molecule type" value="Genomic_DNA"/>
</dbReference>
<gene>
    <name evidence="2" type="ORF">M3A82_005380</name>
</gene>
<name>A0AAP3AGL4_MICLU</name>